<dbReference type="EMBL" id="CAXAMM010001291">
    <property type="protein sequence ID" value="CAK8991312.1"/>
    <property type="molecule type" value="Genomic_DNA"/>
</dbReference>
<accession>A0ABP0HN55</accession>
<evidence type="ECO:0008006" key="4">
    <source>
        <dbReference type="Google" id="ProtNLM"/>
    </source>
</evidence>
<feature type="non-terminal residue" evidence="2">
    <location>
        <position position="1"/>
    </location>
</feature>
<feature type="chain" id="PRO_5046728915" description="Transmembrane protein" evidence="1">
    <location>
        <begin position="17"/>
        <end position="508"/>
    </location>
</feature>
<gene>
    <name evidence="2" type="ORF">SCF082_LOCUS2603</name>
</gene>
<keyword evidence="3" id="KW-1185">Reference proteome</keyword>
<protein>
    <recommendedName>
        <fullName evidence="4">Transmembrane protein</fullName>
    </recommendedName>
</protein>
<keyword evidence="1" id="KW-0732">Signal</keyword>
<evidence type="ECO:0000256" key="1">
    <source>
        <dbReference type="SAM" id="SignalP"/>
    </source>
</evidence>
<reference evidence="2 3" key="1">
    <citation type="submission" date="2024-02" db="EMBL/GenBank/DDBJ databases">
        <authorList>
            <person name="Chen Y."/>
            <person name="Shah S."/>
            <person name="Dougan E. K."/>
            <person name="Thang M."/>
            <person name="Chan C."/>
        </authorList>
    </citation>
    <scope>NUCLEOTIDE SEQUENCE [LARGE SCALE GENOMIC DNA]</scope>
</reference>
<feature type="signal peptide" evidence="1">
    <location>
        <begin position="1"/>
        <end position="16"/>
    </location>
</feature>
<organism evidence="2 3">
    <name type="scientific">Durusdinium trenchii</name>
    <dbReference type="NCBI Taxonomy" id="1381693"/>
    <lineage>
        <taxon>Eukaryota</taxon>
        <taxon>Sar</taxon>
        <taxon>Alveolata</taxon>
        <taxon>Dinophyceae</taxon>
        <taxon>Suessiales</taxon>
        <taxon>Symbiodiniaceae</taxon>
        <taxon>Durusdinium</taxon>
    </lineage>
</organism>
<name>A0ABP0HN55_9DINO</name>
<proteinExistence type="predicted"/>
<evidence type="ECO:0000313" key="2">
    <source>
        <dbReference type="EMBL" id="CAK8991312.1"/>
    </source>
</evidence>
<comment type="caution">
    <text evidence="2">The sequence shown here is derived from an EMBL/GenBank/DDBJ whole genome shotgun (WGS) entry which is preliminary data.</text>
</comment>
<dbReference type="Proteomes" id="UP001642464">
    <property type="component" value="Unassembled WGS sequence"/>
</dbReference>
<sequence length="508" mass="53780">VLAVALLVAFRSCATAEFKNSDLPQVCRGGFGQTSSCLESFAAQVSQVTGALNASSPASVERQCDLLGVVAGAVVETCFDDKPDCVRTLCGGSFDAFPLIFEDAVTLLGDPNCELEVECDDGDDDPVDDGSNATEKLVRRASIGGGVSGFVLASGLFLWLKFRRPPQTATAVVDLQPADVEAPPQAQVAPAFSYDADDDIAIAKPVQLRCCRLPELRCGMGSFCRVSSCDAGWGRSGLCRRPCELGTADGWRHTPWEELACCCREPTKRQTCPDCQDSTHEGSRKRGGTVVRRMAARTAKRMLALALLVAFRCCDGTSFNESDLPEVCRGGFEQTSSCFESFAAQVTQVSEALNASSPASVERQCDLLGIVAGTVVETCFDDKPDCVQTLCSGSSFDDSLPLLFEDAATLLGNPNCELEVECENGVDGGDGDGANEELLRRASIGGGIVGFTLASGLFLWLKFRNPPQTATVVDPQPADVEAPPEGGQVAPAFSYNADDDITIAKPVL</sequence>
<evidence type="ECO:0000313" key="3">
    <source>
        <dbReference type="Proteomes" id="UP001642464"/>
    </source>
</evidence>